<protein>
    <recommendedName>
        <fullName evidence="3">Glycosyl transferase family 2</fullName>
    </recommendedName>
</protein>
<accession>A0A1U7D8R2</accession>
<dbReference type="STRING" id="1229727.Ga0080559_TMP3717"/>
<dbReference type="AlphaFoldDB" id="A0A1U7D8R2"/>
<organism evidence="1 2">
    <name type="scientific">Salipiger profundus</name>
    <dbReference type="NCBI Taxonomy" id="1229727"/>
    <lineage>
        <taxon>Bacteria</taxon>
        <taxon>Pseudomonadati</taxon>
        <taxon>Pseudomonadota</taxon>
        <taxon>Alphaproteobacteria</taxon>
        <taxon>Rhodobacterales</taxon>
        <taxon>Roseobacteraceae</taxon>
        <taxon>Salipiger</taxon>
    </lineage>
</organism>
<keyword evidence="2" id="KW-1185">Reference proteome</keyword>
<evidence type="ECO:0008006" key="3">
    <source>
        <dbReference type="Google" id="ProtNLM"/>
    </source>
</evidence>
<dbReference type="CDD" id="cd00761">
    <property type="entry name" value="Glyco_tranf_GTA_type"/>
    <property type="match status" value="1"/>
</dbReference>
<dbReference type="Proteomes" id="UP000186559">
    <property type="component" value="Chromosome"/>
</dbReference>
<dbReference type="SUPFAM" id="SSF53448">
    <property type="entry name" value="Nucleotide-diphospho-sugar transferases"/>
    <property type="match status" value="1"/>
</dbReference>
<sequence>MAGMVVVSLTSIPPRFATLGPTLESLLAQRPAPDEVLLCLPRHYRRFPEPVVPPPLPAGVRLVRSEDDPGPVLKLLPALREVGGAGHDLVVCDDDWLYGPGWLAALLGARRPGVAVAGSSFPVRRLKRQGPPIAQGFAGLLLNAGMFDEALFHPPPEAWSVDDVWISGQLARRGVPLVEAPAARRAITPRSALDALQDAALDGLNRAAANRACADWLHDRHGIWPPLERR</sequence>
<dbReference type="KEGG" id="tpro:Ga0080559_TMP3717"/>
<evidence type="ECO:0000313" key="1">
    <source>
        <dbReference type="EMBL" id="APX24513.1"/>
    </source>
</evidence>
<name>A0A1U7D8R2_9RHOB</name>
<reference evidence="1 2" key="1">
    <citation type="submission" date="2016-03" db="EMBL/GenBank/DDBJ databases">
        <title>Deep-sea bacteria in the southern Pacific.</title>
        <authorList>
            <person name="Tang K."/>
        </authorList>
    </citation>
    <scope>NUCLEOTIDE SEQUENCE [LARGE SCALE GENOMIC DNA]</scope>
    <source>
        <strain evidence="1 2">JLT2016</strain>
    </source>
</reference>
<dbReference type="InterPro" id="IPR029044">
    <property type="entry name" value="Nucleotide-diphossugar_trans"/>
</dbReference>
<gene>
    <name evidence="1" type="ORF">Ga0080559_TMP3717</name>
</gene>
<proteinExistence type="predicted"/>
<dbReference type="EMBL" id="CP014796">
    <property type="protein sequence ID" value="APX24513.1"/>
    <property type="molecule type" value="Genomic_DNA"/>
</dbReference>
<evidence type="ECO:0000313" key="2">
    <source>
        <dbReference type="Proteomes" id="UP000186559"/>
    </source>
</evidence>